<gene>
    <name evidence="3" type="ordered locus">YN1551_3212</name>
</gene>
<feature type="transmembrane region" description="Helical" evidence="2">
    <location>
        <begin position="434"/>
        <end position="457"/>
    </location>
</feature>
<dbReference type="HOGENOM" id="CLU_578240_0_0_2"/>
<feature type="transmembrane region" description="Helical" evidence="2">
    <location>
        <begin position="403"/>
        <end position="428"/>
    </location>
</feature>
<evidence type="ECO:0008006" key="5">
    <source>
        <dbReference type="Google" id="ProtNLM"/>
    </source>
</evidence>
<dbReference type="AlphaFoldDB" id="C3NN92"/>
<evidence type="ECO:0000256" key="2">
    <source>
        <dbReference type="SAM" id="Phobius"/>
    </source>
</evidence>
<accession>C3NN92</accession>
<dbReference type="Proteomes" id="UP000006818">
    <property type="component" value="Plasmid pYN01"/>
</dbReference>
<keyword evidence="3" id="KW-0614">Plasmid</keyword>
<dbReference type="RefSeq" id="WP_012718298.1">
    <property type="nucleotide sequence ID" value="NC_012624.1"/>
</dbReference>
<feature type="transmembrane region" description="Helical" evidence="2">
    <location>
        <begin position="292"/>
        <end position="316"/>
    </location>
</feature>
<sequence>MRKALTILLIILVLPSLLSGAGNIIATAQGGGGGSPGGLGQFIATLQTLIPAALILLAILANRYDQRYALVLFAAAMASAIFLAAATGGKIGGNVQITLVQLQVKVSGPTSAYTGNTETYTVSWSPSMSGTVIWTVLYNGSIVYNATGGTSFTYTFNDPGKYIVAASVINQQNFAGGSGAVLVTVTNPPSPLGWIEGAITGAISGLINSVANAFTGFLTTLLQIFGAPLEWMTYSPTPTMSPASQSIYNQMKDFSVGLAMLFIAFSIAYNAIRGEYADLVDLAGDVMYKLSVWGLFFAGGLTIYTYAANFINSIIYSVAGPYLGIATVEYTGGATLFTALFALMNGIPFGFGDALSMFLSLVMFLLAITLAIATIKYAVMLAIVDTIPLWATLWIFEWTRKIAMVVIDLLIGLMVAGLIAAVTFAILATLPLGALMFAIDPIAMDGEFLFTLAFFVFGLRPGEHMMGAFRKKNGGGSGNTVVVENNSGGSTSSEPPPGRYM</sequence>
<evidence type="ECO:0000256" key="1">
    <source>
        <dbReference type="SAM" id="MobiDB-lite"/>
    </source>
</evidence>
<dbReference type="GeneID" id="7803116"/>
<name>C3NN92_SACI1</name>
<geneLocation type="plasmid" evidence="3 4">
    <name>pYN01</name>
</geneLocation>
<dbReference type="EMBL" id="CP001405">
    <property type="protein sequence ID" value="ACP50085.1"/>
    <property type="molecule type" value="Genomic_DNA"/>
</dbReference>
<keyword evidence="2" id="KW-1133">Transmembrane helix</keyword>
<feature type="transmembrane region" description="Helical" evidence="2">
    <location>
        <begin position="322"/>
        <end position="343"/>
    </location>
</feature>
<feature type="region of interest" description="Disordered" evidence="1">
    <location>
        <begin position="480"/>
        <end position="501"/>
    </location>
</feature>
<feature type="compositionally biased region" description="Low complexity" evidence="1">
    <location>
        <begin position="481"/>
        <end position="493"/>
    </location>
</feature>
<dbReference type="KEGG" id="sin:YN1551_3212"/>
<feature type="transmembrane region" description="Helical" evidence="2">
    <location>
        <begin position="42"/>
        <end position="61"/>
    </location>
</feature>
<keyword evidence="2" id="KW-0812">Transmembrane</keyword>
<organism evidence="3 4">
    <name type="scientific">Saccharolobus islandicus (strain Y.N.15.51 / Yellowstone #2)</name>
    <name type="common">Sulfolobus islandicus</name>
    <dbReference type="NCBI Taxonomy" id="419942"/>
    <lineage>
        <taxon>Archaea</taxon>
        <taxon>Thermoproteota</taxon>
        <taxon>Thermoprotei</taxon>
        <taxon>Sulfolobales</taxon>
        <taxon>Sulfolobaceae</taxon>
        <taxon>Saccharolobus</taxon>
    </lineage>
</organism>
<keyword evidence="2" id="KW-0472">Membrane</keyword>
<protein>
    <recommendedName>
        <fullName evidence="5">Conjugative plasmid membrane protein</fullName>
    </recommendedName>
</protein>
<evidence type="ECO:0000313" key="4">
    <source>
        <dbReference type="Proteomes" id="UP000006818"/>
    </source>
</evidence>
<feature type="transmembrane region" description="Helical" evidence="2">
    <location>
        <begin position="68"/>
        <end position="86"/>
    </location>
</feature>
<proteinExistence type="predicted"/>
<evidence type="ECO:0000313" key="3">
    <source>
        <dbReference type="EMBL" id="ACP50085.1"/>
    </source>
</evidence>
<reference evidence="3 4" key="1">
    <citation type="journal article" date="2009" name="Proc. Natl. Acad. Sci. U.S.A.">
        <title>Biogeography of the Sulfolobus islandicus pan-genome.</title>
        <authorList>
            <person name="Reno M.L."/>
            <person name="Held N.L."/>
            <person name="Fields C.J."/>
            <person name="Burke P.V."/>
            <person name="Whitaker R.J."/>
        </authorList>
    </citation>
    <scope>NUCLEOTIDE SEQUENCE [LARGE SCALE GENOMIC DNA]</scope>
    <source>
        <strain evidence="4">Y.N.15.51 / Yellowstone #2</strain>
        <plasmid evidence="4">Plasmid pYN01</plasmid>
    </source>
</reference>
<feature type="transmembrane region" description="Helical" evidence="2">
    <location>
        <begin position="355"/>
        <end position="373"/>
    </location>
</feature>
<feature type="transmembrane region" description="Helical" evidence="2">
    <location>
        <begin position="254"/>
        <end position="272"/>
    </location>
</feature>